<keyword evidence="2" id="KW-1185">Reference proteome</keyword>
<dbReference type="RefSeq" id="WP_031502954.1">
    <property type="nucleotide sequence ID" value="NZ_JASZ02000001.1"/>
</dbReference>
<name>A0A246BCS1_9FLAO</name>
<evidence type="ECO:0000313" key="2">
    <source>
        <dbReference type="Proteomes" id="UP000197587"/>
    </source>
</evidence>
<dbReference type="Proteomes" id="UP000197587">
    <property type="component" value="Unassembled WGS sequence"/>
</dbReference>
<dbReference type="EMBL" id="JASZ02000001">
    <property type="protein sequence ID" value="OWK99470.1"/>
    <property type="molecule type" value="Genomic_DNA"/>
</dbReference>
<accession>A0A246BCS1</accession>
<organism evidence="1 2">
    <name type="scientific">Kaistella haifensis DSM 19056</name>
    <dbReference type="NCBI Taxonomy" id="1450526"/>
    <lineage>
        <taxon>Bacteria</taxon>
        <taxon>Pseudomonadati</taxon>
        <taxon>Bacteroidota</taxon>
        <taxon>Flavobacteriia</taxon>
        <taxon>Flavobacteriales</taxon>
        <taxon>Weeksellaceae</taxon>
        <taxon>Chryseobacterium group</taxon>
        <taxon>Kaistella</taxon>
    </lineage>
</organism>
<evidence type="ECO:0000313" key="1">
    <source>
        <dbReference type="EMBL" id="OWK99470.1"/>
    </source>
</evidence>
<proteinExistence type="predicted"/>
<dbReference type="Pfam" id="PF14903">
    <property type="entry name" value="WG_beta_rep"/>
    <property type="match status" value="1"/>
</dbReference>
<comment type="caution">
    <text evidence="1">The sequence shown here is derived from an EMBL/GenBank/DDBJ whole genome shotgun (WGS) entry which is preliminary data.</text>
</comment>
<evidence type="ECO:0008006" key="3">
    <source>
        <dbReference type="Google" id="ProtNLM"/>
    </source>
</evidence>
<reference evidence="1 2" key="1">
    <citation type="submission" date="2014-01" db="EMBL/GenBank/DDBJ databases">
        <authorList>
            <consortium name="Genome Consortium for Active Teaching"/>
            <person name="Sontag T.C."/>
            <person name="Newman J.D."/>
        </authorList>
    </citation>
    <scope>NUCLEOTIDE SEQUENCE [LARGE SCALE GENOMIC DNA]</scope>
    <source>
        <strain evidence="1 2">DSM 19056</strain>
    </source>
</reference>
<dbReference type="InterPro" id="IPR032774">
    <property type="entry name" value="WG_beta_rep"/>
</dbReference>
<sequence length="363" mass="42976">MKNIFKLIWILVPIFFFSQKKDTNWYAFYNQDSTKIGFKDVDGNIKQPAKFEPFMTEQIFKKVIAVSEDLSSGMRQTYYLNKEGEIFGKDSVYIFDFEYASESDGKIKFKDYKSDRVGFFNVDGKVVIPAIYDDAGDFHNGIAVIYKNGKRWCYDNETTNSKNCEHYGWKGGKSFVINSQNRELFQIADRTDFSYSIDYTNFKINEKVDKDVYTSYKGSDGNIYSFYSPEKDFEKWFNIKFLPDFKKNNTVLPEYFYDLISSDDNDNQQNTRWKNHKKEEYLKNKQQKIDEIFRKLLSGEYKKNISWENSMNYSYFPENELPKEDLRNNTIISFLPRKANDFSAINSFQFTKIGNQFYITSAP</sequence>
<protein>
    <recommendedName>
        <fullName evidence="3">WG repeat-containing protein</fullName>
    </recommendedName>
</protein>
<gene>
    <name evidence="1" type="ORF">AP75_00535</name>
</gene>
<dbReference type="AlphaFoldDB" id="A0A246BCS1"/>
<reference evidence="1 2" key="2">
    <citation type="submission" date="2017-05" db="EMBL/GenBank/DDBJ databases">
        <title>Genome of Chryseobacterium haifense.</title>
        <authorList>
            <person name="Newman J.D."/>
        </authorList>
    </citation>
    <scope>NUCLEOTIDE SEQUENCE [LARGE SCALE GENOMIC DNA]</scope>
    <source>
        <strain evidence="1 2">DSM 19056</strain>
    </source>
</reference>